<accession>A0ABS1BRG8</accession>
<gene>
    <name evidence="1" type="ORF">JDW22_04480</name>
</gene>
<evidence type="ECO:0000313" key="1">
    <source>
        <dbReference type="EMBL" id="MBK0395856.1"/>
    </source>
</evidence>
<dbReference type="EMBL" id="JAEHNZ010000001">
    <property type="protein sequence ID" value="MBK0395856.1"/>
    <property type="molecule type" value="Genomic_DNA"/>
</dbReference>
<dbReference type="Proteomes" id="UP000614058">
    <property type="component" value="Unassembled WGS sequence"/>
</dbReference>
<organism evidence="1 2">
    <name type="scientific">Kingella bonacorsii</name>
    <dbReference type="NCBI Taxonomy" id="2796361"/>
    <lineage>
        <taxon>Bacteria</taxon>
        <taxon>Pseudomonadati</taxon>
        <taxon>Pseudomonadota</taxon>
        <taxon>Betaproteobacteria</taxon>
        <taxon>Neisseriales</taxon>
        <taxon>Neisseriaceae</taxon>
        <taxon>Kingella</taxon>
    </lineage>
</organism>
<comment type="caution">
    <text evidence="1">The sequence shown here is derived from an EMBL/GenBank/DDBJ whole genome shotgun (WGS) entry which is preliminary data.</text>
</comment>
<sequence length="82" mass="9111">MSWQRQPENEQMLVFRLPFMLAWLIGQDERAVSCAAFVLLKSGSRSIRTISSESIKPVSPTRFQAALIIKGSLKTAFTVAAP</sequence>
<reference evidence="1 2" key="1">
    <citation type="journal article" date="2021" name="Pathogens">
        <title>Isolation and Characterization of Kingella bonacorsii sp. nov., A Novel Kingella Species Detected in a Stable Periodontitis Subject.</title>
        <authorList>
            <person name="Antezack A."/>
            <person name="Boxberger M."/>
            <person name="Rolland C."/>
            <person name="Monnet-Corti V."/>
            <person name="La Scola B."/>
        </authorList>
    </citation>
    <scope>NUCLEOTIDE SEQUENCE [LARGE SCALE GENOMIC DNA]</scope>
    <source>
        <strain evidence="1 2">Marseille-Q4569</strain>
    </source>
</reference>
<protein>
    <submittedName>
        <fullName evidence="1">Uncharacterized protein</fullName>
    </submittedName>
</protein>
<proteinExistence type="predicted"/>
<dbReference type="RefSeq" id="WP_200521877.1">
    <property type="nucleotide sequence ID" value="NZ_JAEHNZ010000001.1"/>
</dbReference>
<name>A0ABS1BRG8_9NEIS</name>
<evidence type="ECO:0000313" key="2">
    <source>
        <dbReference type="Proteomes" id="UP000614058"/>
    </source>
</evidence>
<keyword evidence="2" id="KW-1185">Reference proteome</keyword>